<proteinExistence type="inferred from homology"/>
<comment type="caution">
    <text evidence="4">The sequence shown here is derived from an EMBL/GenBank/DDBJ whole genome shotgun (WGS) entry which is preliminary data.</text>
</comment>
<organism evidence="4 5">
    <name type="scientific">Heterodera schachtii</name>
    <name type="common">Sugarbeet cyst nematode worm</name>
    <name type="synonym">Tylenchus schachtii</name>
    <dbReference type="NCBI Taxonomy" id="97005"/>
    <lineage>
        <taxon>Eukaryota</taxon>
        <taxon>Metazoa</taxon>
        <taxon>Ecdysozoa</taxon>
        <taxon>Nematoda</taxon>
        <taxon>Chromadorea</taxon>
        <taxon>Rhabditida</taxon>
        <taxon>Tylenchina</taxon>
        <taxon>Tylenchomorpha</taxon>
        <taxon>Tylenchoidea</taxon>
        <taxon>Heteroderidae</taxon>
        <taxon>Heteroderinae</taxon>
        <taxon>Heterodera</taxon>
    </lineage>
</organism>
<dbReference type="InterPro" id="IPR036815">
    <property type="entry name" value="14-3-3_dom_sf"/>
</dbReference>
<dbReference type="Proteomes" id="UP001620645">
    <property type="component" value="Unassembled WGS sequence"/>
</dbReference>
<evidence type="ECO:0000256" key="1">
    <source>
        <dbReference type="ARBA" id="ARBA00006141"/>
    </source>
</evidence>
<feature type="domain" description="14-3-3" evidence="3">
    <location>
        <begin position="4"/>
        <end position="89"/>
    </location>
</feature>
<dbReference type="Pfam" id="PF00244">
    <property type="entry name" value="14-3-3"/>
    <property type="match status" value="1"/>
</dbReference>
<comment type="similarity">
    <text evidence="1">Belongs to the 14-3-3 family.</text>
</comment>
<dbReference type="SUPFAM" id="SSF48445">
    <property type="entry name" value="14-3-3 protein"/>
    <property type="match status" value="1"/>
</dbReference>
<dbReference type="Gene3D" id="1.20.190.20">
    <property type="entry name" value="14-3-3 domain"/>
    <property type="match status" value="1"/>
</dbReference>
<sequence>MNNVANRVYKEAMDIATDQIGPTDPIRLGLANNFSMFHYEVLKSVDDARQVTKNAIDLANAEIVSFAGPLPEDVAKILRMMKDNMQLWTPKEVANQAKTDGDGSAEPPKEG</sequence>
<accession>A0ABD2JJH6</accession>
<dbReference type="EMBL" id="JBICCN010000139">
    <property type="protein sequence ID" value="KAL3090697.1"/>
    <property type="molecule type" value="Genomic_DNA"/>
</dbReference>
<dbReference type="AlphaFoldDB" id="A0ABD2JJH6"/>
<dbReference type="PRINTS" id="PR00305">
    <property type="entry name" value="1433ZETA"/>
</dbReference>
<dbReference type="InterPro" id="IPR023410">
    <property type="entry name" value="14-3-3_domain"/>
</dbReference>
<feature type="region of interest" description="Disordered" evidence="2">
    <location>
        <begin position="92"/>
        <end position="111"/>
    </location>
</feature>
<keyword evidence="5" id="KW-1185">Reference proteome</keyword>
<protein>
    <recommendedName>
        <fullName evidence="3">14-3-3 domain-containing protein</fullName>
    </recommendedName>
</protein>
<name>A0ABD2JJH6_HETSC</name>
<evidence type="ECO:0000256" key="2">
    <source>
        <dbReference type="SAM" id="MobiDB-lite"/>
    </source>
</evidence>
<evidence type="ECO:0000313" key="4">
    <source>
        <dbReference type="EMBL" id="KAL3090697.1"/>
    </source>
</evidence>
<reference evidence="4 5" key="1">
    <citation type="submission" date="2024-10" db="EMBL/GenBank/DDBJ databases">
        <authorList>
            <person name="Kim D."/>
        </authorList>
    </citation>
    <scope>NUCLEOTIDE SEQUENCE [LARGE SCALE GENOMIC DNA]</scope>
    <source>
        <strain evidence="4">Taebaek</strain>
    </source>
</reference>
<gene>
    <name evidence="4" type="ORF">niasHS_004888</name>
</gene>
<evidence type="ECO:0000259" key="3">
    <source>
        <dbReference type="Pfam" id="PF00244"/>
    </source>
</evidence>
<evidence type="ECO:0000313" key="5">
    <source>
        <dbReference type="Proteomes" id="UP001620645"/>
    </source>
</evidence>
<dbReference type="InterPro" id="IPR000308">
    <property type="entry name" value="14-3-3"/>
</dbReference>
<dbReference type="PANTHER" id="PTHR18860">
    <property type="entry name" value="14-3-3 PROTEIN"/>
    <property type="match status" value="1"/>
</dbReference>